<evidence type="ECO:0000313" key="1">
    <source>
        <dbReference type="EMBL" id="RBA28894.1"/>
    </source>
</evidence>
<sequence length="128" mass="14767">MDTHPYCYASYVLSVRQYRLLPFDFLQCIPRGKPPCHVLNLRDVTLAVKGLTPSGKITPRKLVFVVKICIFELFEKLSGCVLHMQGTHSGFKKLAVQWLNQVPFFNQTFVQVDSFVLRNRQLLKPANR</sequence>
<proteinExistence type="predicted"/>
<dbReference type="Proteomes" id="UP000253319">
    <property type="component" value="Unassembled WGS sequence"/>
</dbReference>
<gene>
    <name evidence="1" type="ORF">DPN68_05785</name>
</gene>
<organism evidence="1 2">
    <name type="scientific">Flavobacterium tibetense</name>
    <dbReference type="NCBI Taxonomy" id="2233533"/>
    <lineage>
        <taxon>Bacteria</taxon>
        <taxon>Pseudomonadati</taxon>
        <taxon>Bacteroidota</taxon>
        <taxon>Flavobacteriia</taxon>
        <taxon>Flavobacteriales</taxon>
        <taxon>Flavobacteriaceae</taxon>
        <taxon>Flavobacterium</taxon>
    </lineage>
</organism>
<protein>
    <submittedName>
        <fullName evidence="1">Uncharacterized protein</fullName>
    </submittedName>
</protein>
<comment type="caution">
    <text evidence="1">The sequence shown here is derived from an EMBL/GenBank/DDBJ whole genome shotgun (WGS) entry which is preliminary data.</text>
</comment>
<evidence type="ECO:0000313" key="2">
    <source>
        <dbReference type="Proteomes" id="UP000253319"/>
    </source>
</evidence>
<dbReference type="AlphaFoldDB" id="A0A365P2X3"/>
<reference evidence="1 2" key="1">
    <citation type="submission" date="2018-06" db="EMBL/GenBank/DDBJ databases">
        <title>Flavobacterium tibetense sp. nov., isolated from a wetland YonghuCo on Tibetan Plateau.</title>
        <authorList>
            <person name="Xing P."/>
            <person name="Phurbu D."/>
            <person name="Lu H."/>
        </authorList>
    </citation>
    <scope>NUCLEOTIDE SEQUENCE [LARGE SCALE GENOMIC DNA]</scope>
    <source>
        <strain evidence="1 2">YH5</strain>
    </source>
</reference>
<dbReference type="EMBL" id="QLST01000005">
    <property type="protein sequence ID" value="RBA28894.1"/>
    <property type="molecule type" value="Genomic_DNA"/>
</dbReference>
<keyword evidence="2" id="KW-1185">Reference proteome</keyword>
<accession>A0A365P2X3</accession>
<name>A0A365P2X3_9FLAO</name>